<gene>
    <name evidence="5" type="ORF">C8N25_101184</name>
</gene>
<keyword evidence="1" id="KW-0805">Transcription regulation</keyword>
<dbReference type="OrthoDB" id="792101at2"/>
<accession>A0A3E0E7Z1</accession>
<dbReference type="PROSITE" id="PS01124">
    <property type="entry name" value="HTH_ARAC_FAMILY_2"/>
    <property type="match status" value="1"/>
</dbReference>
<dbReference type="Gene3D" id="1.10.10.60">
    <property type="entry name" value="Homeodomain-like"/>
    <property type="match status" value="2"/>
</dbReference>
<dbReference type="SUPFAM" id="SSF46689">
    <property type="entry name" value="Homeodomain-like"/>
    <property type="match status" value="2"/>
</dbReference>
<dbReference type="GO" id="GO:0043565">
    <property type="term" value="F:sequence-specific DNA binding"/>
    <property type="evidence" value="ECO:0007669"/>
    <property type="project" value="InterPro"/>
</dbReference>
<proteinExistence type="predicted"/>
<name>A0A3E0E7Z1_9BACT</name>
<evidence type="ECO:0000313" key="6">
    <source>
        <dbReference type="Proteomes" id="UP000256405"/>
    </source>
</evidence>
<evidence type="ECO:0000256" key="2">
    <source>
        <dbReference type="ARBA" id="ARBA00023125"/>
    </source>
</evidence>
<organism evidence="5 6">
    <name type="scientific">Algoriphagus antarcticus</name>
    <dbReference type="NCBI Taxonomy" id="238540"/>
    <lineage>
        <taxon>Bacteria</taxon>
        <taxon>Pseudomonadati</taxon>
        <taxon>Bacteroidota</taxon>
        <taxon>Cytophagia</taxon>
        <taxon>Cytophagales</taxon>
        <taxon>Cyclobacteriaceae</taxon>
        <taxon>Algoriphagus</taxon>
    </lineage>
</organism>
<evidence type="ECO:0000259" key="4">
    <source>
        <dbReference type="PROSITE" id="PS01124"/>
    </source>
</evidence>
<evidence type="ECO:0000256" key="1">
    <source>
        <dbReference type="ARBA" id="ARBA00023015"/>
    </source>
</evidence>
<dbReference type="Pfam" id="PF12833">
    <property type="entry name" value="HTH_18"/>
    <property type="match status" value="1"/>
</dbReference>
<dbReference type="EMBL" id="QUNF01000001">
    <property type="protein sequence ID" value="REG94357.1"/>
    <property type="molecule type" value="Genomic_DNA"/>
</dbReference>
<protein>
    <submittedName>
        <fullName evidence="5">AraC family transcriptional regulator</fullName>
    </submittedName>
</protein>
<keyword evidence="3" id="KW-0804">Transcription</keyword>
<dbReference type="Proteomes" id="UP000256405">
    <property type="component" value="Unassembled WGS sequence"/>
</dbReference>
<evidence type="ECO:0000313" key="5">
    <source>
        <dbReference type="EMBL" id="REG94357.1"/>
    </source>
</evidence>
<dbReference type="GO" id="GO:0003700">
    <property type="term" value="F:DNA-binding transcription factor activity"/>
    <property type="evidence" value="ECO:0007669"/>
    <property type="project" value="InterPro"/>
</dbReference>
<dbReference type="InterPro" id="IPR018062">
    <property type="entry name" value="HTH_AraC-typ_CS"/>
</dbReference>
<reference evidence="5 6" key="1">
    <citation type="submission" date="2018-08" db="EMBL/GenBank/DDBJ databases">
        <title>Genomic Encyclopedia of Archaeal and Bacterial Type Strains, Phase II (KMG-II): from individual species to whole genera.</title>
        <authorList>
            <person name="Goeker M."/>
        </authorList>
    </citation>
    <scope>NUCLEOTIDE SEQUENCE [LARGE SCALE GENOMIC DNA]</scope>
    <source>
        <strain evidence="5 6">DSM 15986</strain>
    </source>
</reference>
<evidence type="ECO:0000256" key="3">
    <source>
        <dbReference type="ARBA" id="ARBA00023163"/>
    </source>
</evidence>
<feature type="domain" description="HTH araC/xylS-type" evidence="4">
    <location>
        <begin position="181"/>
        <end position="278"/>
    </location>
</feature>
<dbReference type="PANTHER" id="PTHR43280">
    <property type="entry name" value="ARAC-FAMILY TRANSCRIPTIONAL REGULATOR"/>
    <property type="match status" value="1"/>
</dbReference>
<comment type="caution">
    <text evidence="5">The sequence shown here is derived from an EMBL/GenBank/DDBJ whole genome shotgun (WGS) entry which is preliminary data.</text>
</comment>
<dbReference type="PROSITE" id="PS00041">
    <property type="entry name" value="HTH_ARAC_FAMILY_1"/>
    <property type="match status" value="1"/>
</dbReference>
<dbReference type="InterPro" id="IPR018060">
    <property type="entry name" value="HTH_AraC"/>
</dbReference>
<dbReference type="AlphaFoldDB" id="A0A3E0E7Z1"/>
<dbReference type="InterPro" id="IPR009057">
    <property type="entry name" value="Homeodomain-like_sf"/>
</dbReference>
<dbReference type="SMART" id="SM00342">
    <property type="entry name" value="HTH_ARAC"/>
    <property type="match status" value="1"/>
</dbReference>
<dbReference type="RefSeq" id="WP_086543732.1">
    <property type="nucleotide sequence ID" value="NZ_MSSW01000088.1"/>
</dbReference>
<keyword evidence="2" id="KW-0238">DNA-binding</keyword>
<dbReference type="PANTHER" id="PTHR43280:SF27">
    <property type="entry name" value="TRANSCRIPTIONAL REGULATOR MTLR"/>
    <property type="match status" value="1"/>
</dbReference>
<sequence>MKTELERIVAHENSSLRLMVNPNLSDFFFWHFHPEYELVFIDGANGTRHVGKHISRYEGSDLVFIGSNIPHLNFDYGVKTAYEKIVVHIKPEFLKEAFSSTPELHAVHLLFEESKQGVSFGKNAKMLVGNRLKKLHTLGYFEQFLEVLSILQLLSESTEKELLHNHPVENPHTLKEQGRLKTIYQFLDDHYQRKIELSEVAALSNLTNAAFCRYFKRMTKLTFTEFVNHYRIDKAKNLLRQDNNITETCFQCGFESISYFNKIFKKVTGVNPLAFKKRHQSSI</sequence>
<keyword evidence="6" id="KW-1185">Reference proteome</keyword>